<dbReference type="Pfam" id="PF13520">
    <property type="entry name" value="AA_permease_2"/>
    <property type="match status" value="1"/>
</dbReference>
<dbReference type="InterPro" id="IPR002293">
    <property type="entry name" value="AA/rel_permease1"/>
</dbReference>
<keyword evidence="8" id="KW-1185">Reference proteome</keyword>
<evidence type="ECO:0000313" key="7">
    <source>
        <dbReference type="EMBL" id="NJC73255.1"/>
    </source>
</evidence>
<evidence type="ECO:0000256" key="3">
    <source>
        <dbReference type="ARBA" id="ARBA00022692"/>
    </source>
</evidence>
<feature type="transmembrane region" description="Helical" evidence="6">
    <location>
        <begin position="223"/>
        <end position="243"/>
    </location>
</feature>
<keyword evidence="4 6" id="KW-1133">Transmembrane helix</keyword>
<evidence type="ECO:0000256" key="1">
    <source>
        <dbReference type="ARBA" id="ARBA00004141"/>
    </source>
</evidence>
<dbReference type="PANTHER" id="PTHR45649:SF26">
    <property type="entry name" value="OS04G0435100 PROTEIN"/>
    <property type="match status" value="1"/>
</dbReference>
<proteinExistence type="predicted"/>
<feature type="transmembrane region" description="Helical" evidence="6">
    <location>
        <begin position="364"/>
        <end position="382"/>
    </location>
</feature>
<dbReference type="RefSeq" id="WP_167928162.1">
    <property type="nucleotide sequence ID" value="NZ_JAATVY010000027.1"/>
</dbReference>
<feature type="transmembrane region" description="Helical" evidence="6">
    <location>
        <begin position="107"/>
        <end position="132"/>
    </location>
</feature>
<feature type="transmembrane region" description="Helical" evidence="6">
    <location>
        <begin position="152"/>
        <end position="173"/>
    </location>
</feature>
<gene>
    <name evidence="7" type="ORF">HC031_26565</name>
</gene>
<accession>A0ABX0Y6S9</accession>
<feature type="transmembrane region" description="Helical" evidence="6">
    <location>
        <begin position="306"/>
        <end position="329"/>
    </location>
</feature>
<evidence type="ECO:0000256" key="4">
    <source>
        <dbReference type="ARBA" id="ARBA00022989"/>
    </source>
</evidence>
<evidence type="ECO:0000313" key="8">
    <source>
        <dbReference type="Proteomes" id="UP000722989"/>
    </source>
</evidence>
<sequence length="538" mass="56862">MAQPALPDYRSDEEHLARLGYRQELGRTLGAFTTFATGFAFISILTGAFQLFGFAFSSAGPSFWWTWLIALGGQALFALCFAELSVHYPLAGSVYNWAKRVGRPTTAWMAGFSLTLALIVSTAAVGLAMQFVLPTISDVFWLYGDGSGQYDAATNGAILGTVAIALTTIVNLLGPKVVAVINNIGVVVELVASAFLIIFFFVAAKRGPQIVLHTDGHAAGNSLGTPGALMVAILLGVYILWGFDTAGSLGEETINPRKNSPRAILRAIFAAGLTGALLMIGALMAAKNIHDPQLSVSGLPYIVDSVLGHTLGRIALTAVTVAIFVCVLANQTGAMRMLFAMSRDNALPASAALARVSRVTKAPVLASIITGVIAIVILLVNIRQPQIFTVVTSTTVILAVIAYTLVAGAFVGRRLRGQWTEDTRYFHLGRWGLPVGIAAVVWGVLVVVNTAWPRKAVYNPAPPFHWAIQWGAVLFVGIVLLLGLGYYRLVQRHKVGVLAQHAAVADQSDPAPANLAAVIDAPLTASPSDRPADPSAAV</sequence>
<dbReference type="Proteomes" id="UP000722989">
    <property type="component" value="Unassembled WGS sequence"/>
</dbReference>
<organism evidence="7 8">
    <name type="scientific">Planosporangium thailandense</name>
    <dbReference type="NCBI Taxonomy" id="765197"/>
    <lineage>
        <taxon>Bacteria</taxon>
        <taxon>Bacillati</taxon>
        <taxon>Actinomycetota</taxon>
        <taxon>Actinomycetes</taxon>
        <taxon>Micromonosporales</taxon>
        <taxon>Micromonosporaceae</taxon>
        <taxon>Planosporangium</taxon>
    </lineage>
</organism>
<feature type="transmembrane region" description="Helical" evidence="6">
    <location>
        <begin position="64"/>
        <end position="86"/>
    </location>
</feature>
<dbReference type="PANTHER" id="PTHR45649">
    <property type="entry name" value="AMINO-ACID PERMEASE BAT1"/>
    <property type="match status" value="1"/>
</dbReference>
<evidence type="ECO:0000256" key="5">
    <source>
        <dbReference type="ARBA" id="ARBA00023136"/>
    </source>
</evidence>
<feature type="transmembrane region" description="Helical" evidence="6">
    <location>
        <begin position="431"/>
        <end position="452"/>
    </location>
</feature>
<comment type="caution">
    <text evidence="7">The sequence shown here is derived from an EMBL/GenBank/DDBJ whole genome shotgun (WGS) entry which is preliminary data.</text>
</comment>
<feature type="transmembrane region" description="Helical" evidence="6">
    <location>
        <begin position="28"/>
        <end position="52"/>
    </location>
</feature>
<name>A0ABX0Y6S9_9ACTN</name>
<feature type="transmembrane region" description="Helical" evidence="6">
    <location>
        <begin position="264"/>
        <end position="286"/>
    </location>
</feature>
<evidence type="ECO:0000256" key="6">
    <source>
        <dbReference type="SAM" id="Phobius"/>
    </source>
</evidence>
<keyword evidence="2" id="KW-0813">Transport</keyword>
<dbReference type="Gene3D" id="1.20.1740.10">
    <property type="entry name" value="Amino acid/polyamine transporter I"/>
    <property type="match status" value="1"/>
</dbReference>
<protein>
    <submittedName>
        <fullName evidence="7">Amino acid permease</fullName>
    </submittedName>
</protein>
<reference evidence="7 8" key="1">
    <citation type="submission" date="2020-03" db="EMBL/GenBank/DDBJ databases">
        <title>WGS of the type strain of Planosporangium spp.</title>
        <authorList>
            <person name="Thawai C."/>
        </authorList>
    </citation>
    <scope>NUCLEOTIDE SEQUENCE [LARGE SCALE GENOMIC DNA]</scope>
    <source>
        <strain evidence="7 8">TBRC 5610</strain>
    </source>
</reference>
<keyword evidence="5 6" id="KW-0472">Membrane</keyword>
<comment type="subcellular location">
    <subcellularLocation>
        <location evidence="1">Membrane</location>
        <topology evidence="1">Multi-pass membrane protein</topology>
    </subcellularLocation>
</comment>
<dbReference type="EMBL" id="JAATVY010000027">
    <property type="protein sequence ID" value="NJC73255.1"/>
    <property type="molecule type" value="Genomic_DNA"/>
</dbReference>
<keyword evidence="3 6" id="KW-0812">Transmembrane</keyword>
<feature type="transmembrane region" description="Helical" evidence="6">
    <location>
        <begin position="180"/>
        <end position="203"/>
    </location>
</feature>
<dbReference type="PIRSF" id="PIRSF006060">
    <property type="entry name" value="AA_transporter"/>
    <property type="match status" value="1"/>
</dbReference>
<feature type="transmembrane region" description="Helical" evidence="6">
    <location>
        <begin position="388"/>
        <end position="411"/>
    </location>
</feature>
<evidence type="ECO:0000256" key="2">
    <source>
        <dbReference type="ARBA" id="ARBA00022448"/>
    </source>
</evidence>
<feature type="transmembrane region" description="Helical" evidence="6">
    <location>
        <begin position="464"/>
        <end position="487"/>
    </location>
</feature>